<organism evidence="7 8">
    <name type="scientific">Elysia marginata</name>
    <dbReference type="NCBI Taxonomy" id="1093978"/>
    <lineage>
        <taxon>Eukaryota</taxon>
        <taxon>Metazoa</taxon>
        <taxon>Spiralia</taxon>
        <taxon>Lophotrochozoa</taxon>
        <taxon>Mollusca</taxon>
        <taxon>Gastropoda</taxon>
        <taxon>Heterobranchia</taxon>
        <taxon>Euthyneura</taxon>
        <taxon>Panpulmonata</taxon>
        <taxon>Sacoglossa</taxon>
        <taxon>Placobranchoidea</taxon>
        <taxon>Plakobranchidae</taxon>
        <taxon>Elysia</taxon>
    </lineage>
</organism>
<evidence type="ECO:0000256" key="4">
    <source>
        <dbReference type="ARBA" id="ARBA00022801"/>
    </source>
</evidence>
<dbReference type="GO" id="GO:0005975">
    <property type="term" value="P:carbohydrate metabolic process"/>
    <property type="evidence" value="ECO:0007669"/>
    <property type="project" value="InterPro"/>
</dbReference>
<evidence type="ECO:0000259" key="6">
    <source>
        <dbReference type="Pfam" id="PF00728"/>
    </source>
</evidence>
<dbReference type="SUPFAM" id="SSF51445">
    <property type="entry name" value="(Trans)glycosidases"/>
    <property type="match status" value="1"/>
</dbReference>
<reference evidence="7 8" key="1">
    <citation type="journal article" date="2021" name="Elife">
        <title>Chloroplast acquisition without the gene transfer in kleptoplastic sea slugs, Plakobranchus ocellatus.</title>
        <authorList>
            <person name="Maeda T."/>
            <person name="Takahashi S."/>
            <person name="Yoshida T."/>
            <person name="Shimamura S."/>
            <person name="Takaki Y."/>
            <person name="Nagai Y."/>
            <person name="Toyoda A."/>
            <person name="Suzuki Y."/>
            <person name="Arimoto A."/>
            <person name="Ishii H."/>
            <person name="Satoh N."/>
            <person name="Nishiyama T."/>
            <person name="Hasebe M."/>
            <person name="Maruyama T."/>
            <person name="Minagawa J."/>
            <person name="Obokata J."/>
            <person name="Shigenobu S."/>
        </authorList>
    </citation>
    <scope>NUCLEOTIDE SEQUENCE [LARGE SCALE GENOMIC DNA]</scope>
</reference>
<evidence type="ECO:0000256" key="5">
    <source>
        <dbReference type="PIRSR" id="PIRSR625705-1"/>
    </source>
</evidence>
<keyword evidence="8" id="KW-1185">Reference proteome</keyword>
<gene>
    <name evidence="7" type="ORF">ElyMa_002165400</name>
</gene>
<comment type="similarity">
    <text evidence="2">Belongs to the glycosyl hydrolase 20 family.</text>
</comment>
<dbReference type="GO" id="GO:0016020">
    <property type="term" value="C:membrane"/>
    <property type="evidence" value="ECO:0007669"/>
    <property type="project" value="TreeGrafter"/>
</dbReference>
<dbReference type="InterPro" id="IPR015883">
    <property type="entry name" value="Glyco_hydro_20_cat"/>
</dbReference>
<dbReference type="InterPro" id="IPR025705">
    <property type="entry name" value="Beta_hexosaminidase_sua/sub"/>
</dbReference>
<proteinExistence type="inferred from homology"/>
<dbReference type="PANTHER" id="PTHR22600">
    <property type="entry name" value="BETA-HEXOSAMINIDASE"/>
    <property type="match status" value="1"/>
</dbReference>
<protein>
    <recommendedName>
        <fullName evidence="3">beta-N-acetylhexosaminidase</fullName>
        <ecNumber evidence="3">3.2.1.52</ecNumber>
    </recommendedName>
</protein>
<dbReference type="GO" id="GO:0030203">
    <property type="term" value="P:glycosaminoglycan metabolic process"/>
    <property type="evidence" value="ECO:0007669"/>
    <property type="project" value="TreeGrafter"/>
</dbReference>
<evidence type="ECO:0000313" key="7">
    <source>
        <dbReference type="EMBL" id="GFR74545.1"/>
    </source>
</evidence>
<dbReference type="Gene3D" id="3.20.20.80">
    <property type="entry name" value="Glycosidases"/>
    <property type="match status" value="1"/>
</dbReference>
<dbReference type="PANTHER" id="PTHR22600:SF57">
    <property type="entry name" value="BETA-N-ACETYLHEXOSAMINIDASE"/>
    <property type="match status" value="1"/>
</dbReference>
<dbReference type="AlphaFoldDB" id="A0AAV4FPA6"/>
<keyword evidence="4" id="KW-0378">Hydrolase</keyword>
<evidence type="ECO:0000256" key="1">
    <source>
        <dbReference type="ARBA" id="ARBA00001231"/>
    </source>
</evidence>
<dbReference type="EC" id="3.2.1.52" evidence="3"/>
<feature type="domain" description="Glycoside hydrolase family 20 catalytic" evidence="6">
    <location>
        <begin position="1"/>
        <end position="336"/>
    </location>
</feature>
<dbReference type="InterPro" id="IPR017853">
    <property type="entry name" value="GH"/>
</dbReference>
<dbReference type="PRINTS" id="PR00738">
    <property type="entry name" value="GLHYDRLASE20"/>
</dbReference>
<comment type="catalytic activity">
    <reaction evidence="1">
        <text>Hydrolysis of terminal non-reducing N-acetyl-D-hexosamine residues in N-acetyl-beta-D-hexosaminides.</text>
        <dbReference type="EC" id="3.2.1.52"/>
    </reaction>
</comment>
<dbReference type="GO" id="GO:0004563">
    <property type="term" value="F:beta-N-acetylhexosaminidase activity"/>
    <property type="evidence" value="ECO:0007669"/>
    <property type="project" value="UniProtKB-EC"/>
</dbReference>
<sequence length="370" mass="43011">MNRFHWHLTEDQGWRIEIKKYPRLTEVGAFRNGTIVGHYPGETNDETPYKGFYTQEEIKDIVDYAVKRHITIIPEIELPGHSSAAIAAYPELSCFPYEPTVIPENMMSKKSLKEMKGDRKKFVQETWGVCNDVFVPSEATFTFLENVLSEVVTLFPSNYIHIGGDECPKKNWKRSRFCQNLIKKKGLKDEHELQSYFIQRIEKYLNSKGKKIIGWDEILEGGIAPSATVMSWRGEQGGIVAAKQKHDVVMTPNNFCYFDHYQAKPTEEEPLAIGGYTPVEEVYSYYPIPGELKEDEQKYILGAQGNVWTEYMANTSKVEYMILPRMTALSEVLWTSKESKNWEEFKLRLQNMRRIYDKDGYNYAKHLFTK</sequence>
<name>A0AAV4FPA6_9GAST</name>
<dbReference type="CDD" id="cd06563">
    <property type="entry name" value="GH20_chitobiase-like"/>
    <property type="match status" value="1"/>
</dbReference>
<dbReference type="EMBL" id="BMAT01004494">
    <property type="protein sequence ID" value="GFR74545.1"/>
    <property type="molecule type" value="Genomic_DNA"/>
</dbReference>
<evidence type="ECO:0000313" key="8">
    <source>
        <dbReference type="Proteomes" id="UP000762676"/>
    </source>
</evidence>
<evidence type="ECO:0000256" key="2">
    <source>
        <dbReference type="ARBA" id="ARBA00006285"/>
    </source>
</evidence>
<comment type="caution">
    <text evidence="7">The sequence shown here is derived from an EMBL/GenBank/DDBJ whole genome shotgun (WGS) entry which is preliminary data.</text>
</comment>
<accession>A0AAV4FPA6</accession>
<feature type="active site" description="Proton donor" evidence="5">
    <location>
        <position position="166"/>
    </location>
</feature>
<evidence type="ECO:0000256" key="3">
    <source>
        <dbReference type="ARBA" id="ARBA00012663"/>
    </source>
</evidence>
<dbReference type="Pfam" id="PF00728">
    <property type="entry name" value="Glyco_hydro_20"/>
    <property type="match status" value="1"/>
</dbReference>
<dbReference type="Proteomes" id="UP000762676">
    <property type="component" value="Unassembled WGS sequence"/>
</dbReference>